<dbReference type="AlphaFoldDB" id="A0A7G7G5V9"/>
<keyword evidence="3" id="KW-1185">Reference proteome</keyword>
<dbReference type="Proteomes" id="UP000515237">
    <property type="component" value="Chromosome"/>
</dbReference>
<name>A0A7G7G5V9_9BACT</name>
<keyword evidence="1" id="KW-1133">Transmembrane helix</keyword>
<feature type="transmembrane region" description="Helical" evidence="1">
    <location>
        <begin position="9"/>
        <end position="28"/>
    </location>
</feature>
<organism evidence="2 3">
    <name type="scientific">Adhaeribacter swui</name>
    <dbReference type="NCBI Taxonomy" id="2086471"/>
    <lineage>
        <taxon>Bacteria</taxon>
        <taxon>Pseudomonadati</taxon>
        <taxon>Bacteroidota</taxon>
        <taxon>Cytophagia</taxon>
        <taxon>Cytophagales</taxon>
        <taxon>Hymenobacteraceae</taxon>
        <taxon>Adhaeribacter</taxon>
    </lineage>
</organism>
<dbReference type="EMBL" id="CP055156">
    <property type="protein sequence ID" value="QNF32543.1"/>
    <property type="molecule type" value="Genomic_DNA"/>
</dbReference>
<dbReference type="RefSeq" id="WP_185273321.1">
    <property type="nucleotide sequence ID" value="NZ_CP055156.1"/>
</dbReference>
<evidence type="ECO:0000313" key="3">
    <source>
        <dbReference type="Proteomes" id="UP000515237"/>
    </source>
</evidence>
<proteinExistence type="predicted"/>
<keyword evidence="1" id="KW-0472">Membrane</keyword>
<keyword evidence="1" id="KW-0812">Transmembrane</keyword>
<gene>
    <name evidence="2" type="ORF">HUW51_07315</name>
</gene>
<evidence type="ECO:0000313" key="2">
    <source>
        <dbReference type="EMBL" id="QNF32543.1"/>
    </source>
</evidence>
<sequence>MLNQKLTRVFRYAFAVLMASLVLALLDLTQAPTPGWSYILTDAFWSKLLFLFLIYLFGSYVLVFYVARIKARIYKN</sequence>
<evidence type="ECO:0000256" key="1">
    <source>
        <dbReference type="SAM" id="Phobius"/>
    </source>
</evidence>
<feature type="transmembrane region" description="Helical" evidence="1">
    <location>
        <begin position="48"/>
        <end position="67"/>
    </location>
</feature>
<accession>A0A7G7G5V9</accession>
<protein>
    <submittedName>
        <fullName evidence="2">Uncharacterized protein</fullName>
    </submittedName>
</protein>
<reference evidence="2 3" key="1">
    <citation type="journal article" date="2018" name="Int. J. Syst. Evol. Microbiol.">
        <title>Adhaeribacter swui sp. nov., isolated from wet mud.</title>
        <authorList>
            <person name="Kim D.U."/>
            <person name="Kim K.W."/>
            <person name="Kang M.S."/>
            <person name="Kim J.Y."/>
            <person name="Jang J.H."/>
            <person name="Kim M.K."/>
        </authorList>
    </citation>
    <scope>NUCLEOTIDE SEQUENCE [LARGE SCALE GENOMIC DNA]</scope>
    <source>
        <strain evidence="2 3">KCTC 52873</strain>
    </source>
</reference>
<dbReference type="KEGG" id="aswu:HUW51_07315"/>